<gene>
    <name evidence="2" type="ORF">IV49_GL001195</name>
</gene>
<feature type="chain" id="PRO_5038816636" evidence="1">
    <location>
        <begin position="21"/>
        <end position="373"/>
    </location>
</feature>
<feature type="signal peptide" evidence="1">
    <location>
        <begin position="1"/>
        <end position="20"/>
    </location>
</feature>
<reference evidence="2 3" key="1">
    <citation type="journal article" date="2015" name="Genome Announc.">
        <title>Expanding the biotechnology potential of lactobacilli through comparative genomics of 213 strains and associated genera.</title>
        <authorList>
            <person name="Sun Z."/>
            <person name="Harris H.M."/>
            <person name="McCann A."/>
            <person name="Guo C."/>
            <person name="Argimon S."/>
            <person name="Zhang W."/>
            <person name="Yang X."/>
            <person name="Jeffery I.B."/>
            <person name="Cooney J.C."/>
            <person name="Kagawa T.F."/>
            <person name="Liu W."/>
            <person name="Song Y."/>
            <person name="Salvetti E."/>
            <person name="Wrobel A."/>
            <person name="Rasinkangas P."/>
            <person name="Parkhill J."/>
            <person name="Rea M.C."/>
            <person name="O'Sullivan O."/>
            <person name="Ritari J."/>
            <person name="Douillard F.P."/>
            <person name="Paul Ross R."/>
            <person name="Yang R."/>
            <person name="Briner A.E."/>
            <person name="Felis G.E."/>
            <person name="de Vos W.M."/>
            <person name="Barrangou R."/>
            <person name="Klaenhammer T.R."/>
            <person name="Caufield P.W."/>
            <person name="Cui Y."/>
            <person name="Zhang H."/>
            <person name="O'Toole P.W."/>
        </authorList>
    </citation>
    <scope>NUCLEOTIDE SEQUENCE [LARGE SCALE GENOMIC DNA]</scope>
    <source>
        <strain evidence="2 3">DSM 20405</strain>
    </source>
</reference>
<dbReference type="PROSITE" id="PS51257">
    <property type="entry name" value="PROKAR_LIPOPROTEIN"/>
    <property type="match status" value="1"/>
</dbReference>
<evidence type="ECO:0000313" key="3">
    <source>
        <dbReference type="Proteomes" id="UP000051841"/>
    </source>
</evidence>
<sequence>MKKFFSLLLLSTLLVSGCNANNSSSKKKSVSQRTSSAKNEVINYTFNYETDAQPDIGQTPDEAYTKNGVYHVKYVNDDDYYQITFTDKKSKKTVPLCTKPNCSHKTIECDANLPSDDSELSNGESYVGNGYIQYYKGSLYAPFKYGDYVYLEKMSADGSTRSRYMKLCRFLQVKSIQDGAENNSTYYPTITIHRGYVYFTNDEIHGTSATLYRMKLGSDKLEVIKAMKKGHPQIIRIHPYGDSVYFIAGEMSEDGYKYTGNLYRYNTNSNKVSVAGQSVIRNYTVMNGYIYYEDKKGDGTIYRKKAEDGKSERIVSVSYNQEDQTLLMWQYDGDLILSIEDDTSGNIIKQIRIHDSKKIETVNKKKYSPYTKL</sequence>
<protein>
    <submittedName>
        <fullName evidence="2">Uncharacterized protein</fullName>
    </submittedName>
</protein>
<name>A0A0R2HDJ9_9FIRM</name>
<dbReference type="Proteomes" id="UP000051841">
    <property type="component" value="Unassembled WGS sequence"/>
</dbReference>
<dbReference type="EMBL" id="JQBL01000003">
    <property type="protein sequence ID" value="KRN51119.1"/>
    <property type="molecule type" value="Genomic_DNA"/>
</dbReference>
<keyword evidence="3" id="KW-1185">Reference proteome</keyword>
<dbReference type="AlphaFoldDB" id="A0A0R2HDJ9"/>
<dbReference type="PATRIC" id="fig|1410657.5.peg.1237"/>
<evidence type="ECO:0000313" key="2">
    <source>
        <dbReference type="EMBL" id="KRN51119.1"/>
    </source>
</evidence>
<comment type="caution">
    <text evidence="2">The sequence shown here is derived from an EMBL/GenBank/DDBJ whole genome shotgun (WGS) entry which is preliminary data.</text>
</comment>
<accession>A0A0R2HDJ9</accession>
<evidence type="ECO:0000256" key="1">
    <source>
        <dbReference type="SAM" id="SignalP"/>
    </source>
</evidence>
<keyword evidence="1" id="KW-0732">Signal</keyword>
<organism evidence="2 3">
    <name type="scientific">Kandleria vitulina DSM 20405</name>
    <dbReference type="NCBI Taxonomy" id="1410657"/>
    <lineage>
        <taxon>Bacteria</taxon>
        <taxon>Bacillati</taxon>
        <taxon>Bacillota</taxon>
        <taxon>Erysipelotrichia</taxon>
        <taxon>Erysipelotrichales</taxon>
        <taxon>Coprobacillaceae</taxon>
        <taxon>Kandleria</taxon>
    </lineage>
</organism>
<dbReference type="RefSeq" id="WP_031588591.1">
    <property type="nucleotide sequence ID" value="NZ_JNKN01000004.1"/>
</dbReference>
<dbReference type="SUPFAM" id="SSF63825">
    <property type="entry name" value="YWTD domain"/>
    <property type="match status" value="1"/>
</dbReference>
<proteinExistence type="predicted"/>